<dbReference type="InterPro" id="IPR014710">
    <property type="entry name" value="RmlC-like_jellyroll"/>
</dbReference>
<dbReference type="InterPro" id="IPR050469">
    <property type="entry name" value="Diguanylate_Cyclase"/>
</dbReference>
<dbReference type="InterPro" id="IPR000595">
    <property type="entry name" value="cNMP-bd_dom"/>
</dbReference>
<dbReference type="PROSITE" id="PS50042">
    <property type="entry name" value="CNMP_BINDING_3"/>
    <property type="match status" value="1"/>
</dbReference>
<evidence type="ECO:0000256" key="3">
    <source>
        <dbReference type="ARBA" id="ARBA00034247"/>
    </source>
</evidence>
<dbReference type="SUPFAM" id="SSF51206">
    <property type="entry name" value="cAMP-binding domain-like"/>
    <property type="match status" value="1"/>
</dbReference>
<dbReference type="PROSITE" id="PS50887">
    <property type="entry name" value="GGDEF"/>
    <property type="match status" value="1"/>
</dbReference>
<dbReference type="CDD" id="cd01949">
    <property type="entry name" value="GGDEF"/>
    <property type="match status" value="1"/>
</dbReference>
<dbReference type="EMBL" id="QFPO01000013">
    <property type="protein sequence ID" value="PZQ12278.1"/>
    <property type="molecule type" value="Genomic_DNA"/>
</dbReference>
<dbReference type="Gene3D" id="3.30.70.270">
    <property type="match status" value="1"/>
</dbReference>
<gene>
    <name evidence="8" type="ORF">DI564_13400</name>
</gene>
<dbReference type="InterPro" id="IPR000160">
    <property type="entry name" value="GGDEF_dom"/>
</dbReference>
<dbReference type="NCBIfam" id="TIGR00254">
    <property type="entry name" value="GGDEF"/>
    <property type="match status" value="1"/>
</dbReference>
<evidence type="ECO:0000256" key="1">
    <source>
        <dbReference type="ARBA" id="ARBA00004496"/>
    </source>
</evidence>
<dbReference type="SMART" id="SM00100">
    <property type="entry name" value="cNMP"/>
    <property type="match status" value="1"/>
</dbReference>
<accession>A0A2W5KA02</accession>
<evidence type="ECO:0000313" key="8">
    <source>
        <dbReference type="EMBL" id="PZQ12278.1"/>
    </source>
</evidence>
<dbReference type="Pfam" id="PF00027">
    <property type="entry name" value="cNMP_binding"/>
    <property type="match status" value="1"/>
</dbReference>
<dbReference type="GO" id="GO:1902201">
    <property type="term" value="P:negative regulation of bacterial-type flagellum-dependent cell motility"/>
    <property type="evidence" value="ECO:0007669"/>
    <property type="project" value="TreeGrafter"/>
</dbReference>
<dbReference type="GO" id="GO:0043709">
    <property type="term" value="P:cell adhesion involved in single-species biofilm formation"/>
    <property type="evidence" value="ECO:0007669"/>
    <property type="project" value="TreeGrafter"/>
</dbReference>
<reference evidence="8 9" key="1">
    <citation type="submission" date="2017-08" db="EMBL/GenBank/DDBJ databases">
        <title>Infants hospitalized years apart are colonized by the same room-sourced microbial strains.</title>
        <authorList>
            <person name="Brooks B."/>
            <person name="Olm M.R."/>
            <person name="Firek B.A."/>
            <person name="Baker R."/>
            <person name="Thomas B.C."/>
            <person name="Morowitz M.J."/>
            <person name="Banfield J.F."/>
        </authorList>
    </citation>
    <scope>NUCLEOTIDE SEQUENCE [LARGE SCALE GENOMIC DNA]</scope>
    <source>
        <strain evidence="8">S2_005_003_R2_42</strain>
    </source>
</reference>
<dbReference type="SUPFAM" id="SSF55073">
    <property type="entry name" value="Nucleotide cyclase"/>
    <property type="match status" value="1"/>
</dbReference>
<proteinExistence type="predicted"/>
<dbReference type="SMART" id="SM00267">
    <property type="entry name" value="GGDEF"/>
    <property type="match status" value="1"/>
</dbReference>
<protein>
    <recommendedName>
        <fullName evidence="2">diguanylate cyclase</fullName>
        <ecNumber evidence="2">2.7.7.65</ecNumber>
    </recommendedName>
</protein>
<dbReference type="InterPro" id="IPR043128">
    <property type="entry name" value="Rev_trsase/Diguanyl_cyclase"/>
</dbReference>
<dbReference type="Gene3D" id="2.60.120.10">
    <property type="entry name" value="Jelly Rolls"/>
    <property type="match status" value="1"/>
</dbReference>
<name>A0A2W5KA02_9GAMM</name>
<dbReference type="CDD" id="cd00038">
    <property type="entry name" value="CAP_ED"/>
    <property type="match status" value="1"/>
</dbReference>
<feature type="region of interest" description="Disordered" evidence="5">
    <location>
        <begin position="1"/>
        <end position="27"/>
    </location>
</feature>
<dbReference type="Pfam" id="PF00990">
    <property type="entry name" value="GGDEF"/>
    <property type="match status" value="1"/>
</dbReference>
<organism evidence="8 9">
    <name type="scientific">Rhodanobacter denitrificans</name>
    <dbReference type="NCBI Taxonomy" id="666685"/>
    <lineage>
        <taxon>Bacteria</taxon>
        <taxon>Pseudomonadati</taxon>
        <taxon>Pseudomonadota</taxon>
        <taxon>Gammaproteobacteria</taxon>
        <taxon>Lysobacterales</taxon>
        <taxon>Rhodanobacteraceae</taxon>
        <taxon>Rhodanobacter</taxon>
    </lineage>
</organism>
<evidence type="ECO:0000259" key="7">
    <source>
        <dbReference type="PROSITE" id="PS50887"/>
    </source>
</evidence>
<comment type="subcellular location">
    <subcellularLocation>
        <location evidence="1">Cytoplasm</location>
    </subcellularLocation>
</comment>
<dbReference type="PANTHER" id="PTHR45138:SF9">
    <property type="entry name" value="DIGUANYLATE CYCLASE DGCM-RELATED"/>
    <property type="match status" value="1"/>
</dbReference>
<dbReference type="GO" id="GO:0052621">
    <property type="term" value="F:diguanylate cyclase activity"/>
    <property type="evidence" value="ECO:0007669"/>
    <property type="project" value="UniProtKB-EC"/>
</dbReference>
<dbReference type="Proteomes" id="UP000249046">
    <property type="component" value="Unassembled WGS sequence"/>
</dbReference>
<feature type="domain" description="GGDEF" evidence="7">
    <location>
        <begin position="210"/>
        <end position="342"/>
    </location>
</feature>
<evidence type="ECO:0000313" key="9">
    <source>
        <dbReference type="Proteomes" id="UP000249046"/>
    </source>
</evidence>
<dbReference type="EC" id="2.7.7.65" evidence="2"/>
<comment type="catalytic activity">
    <reaction evidence="3">
        <text>2 GTP = 3',3'-c-di-GMP + 2 diphosphate</text>
        <dbReference type="Rhea" id="RHEA:24898"/>
        <dbReference type="ChEBI" id="CHEBI:33019"/>
        <dbReference type="ChEBI" id="CHEBI:37565"/>
        <dbReference type="ChEBI" id="CHEBI:58805"/>
        <dbReference type="EC" id="2.7.7.65"/>
    </reaction>
</comment>
<evidence type="ECO:0000256" key="5">
    <source>
        <dbReference type="SAM" id="MobiDB-lite"/>
    </source>
</evidence>
<dbReference type="AlphaFoldDB" id="A0A2W5KA02"/>
<comment type="caution">
    <text evidence="8">The sequence shown here is derived from an EMBL/GenBank/DDBJ whole genome shotgun (WGS) entry which is preliminary data.</text>
</comment>
<feature type="domain" description="Cyclic nucleotide-binding" evidence="6">
    <location>
        <begin position="26"/>
        <end position="124"/>
    </location>
</feature>
<sequence>MPSVSQAGAEPSAARTPPPAPTAHPRQLSADELDLFVRVGTPRDAAGGDLIFHRGEQGRSMFVVQTGQVRLQFGDSVVDKLIGPGEFFGELALFIGNHARVANAIASEPTRLWVVGHDTFSALLDSEPRLLALFMQRSFAYLVASEQQLIANLRRRNEDLMVTLDSLRQTQTQLTTAQRLVQTDELTGLCNRRGLSIYLDQLQQRRLPDTLLGLLLIDVDHFKQINDRCGHLIGDAVLKAIADALREAAAACDMPCRLGGDEFAFLAQITSLDELRARADRIAASIRALRLPIGAETLRIAVSIGGGLCPPDGGWTAWYSEADTALYGVKGNGGDGINVKHMDAGRDSPAFC</sequence>
<dbReference type="InterPro" id="IPR029787">
    <property type="entry name" value="Nucleotide_cyclase"/>
</dbReference>
<dbReference type="InterPro" id="IPR018490">
    <property type="entry name" value="cNMP-bd_dom_sf"/>
</dbReference>
<dbReference type="PANTHER" id="PTHR45138">
    <property type="entry name" value="REGULATORY COMPONENTS OF SENSORY TRANSDUCTION SYSTEM"/>
    <property type="match status" value="1"/>
</dbReference>
<dbReference type="GO" id="GO:0005737">
    <property type="term" value="C:cytoplasm"/>
    <property type="evidence" value="ECO:0007669"/>
    <property type="project" value="UniProtKB-SubCell"/>
</dbReference>
<evidence type="ECO:0000256" key="4">
    <source>
        <dbReference type="SAM" id="Coils"/>
    </source>
</evidence>
<evidence type="ECO:0000256" key="2">
    <source>
        <dbReference type="ARBA" id="ARBA00012528"/>
    </source>
</evidence>
<evidence type="ECO:0000259" key="6">
    <source>
        <dbReference type="PROSITE" id="PS50042"/>
    </source>
</evidence>
<keyword evidence="4" id="KW-0175">Coiled coil</keyword>
<feature type="coiled-coil region" evidence="4">
    <location>
        <begin position="143"/>
        <end position="170"/>
    </location>
</feature>
<dbReference type="GO" id="GO:0005886">
    <property type="term" value="C:plasma membrane"/>
    <property type="evidence" value="ECO:0007669"/>
    <property type="project" value="TreeGrafter"/>
</dbReference>